<evidence type="ECO:0000256" key="2">
    <source>
        <dbReference type="ARBA" id="ARBA00022679"/>
    </source>
</evidence>
<dbReference type="Pfam" id="PF01170">
    <property type="entry name" value="UPF0020"/>
    <property type="match status" value="1"/>
</dbReference>
<comment type="caution">
    <text evidence="5">The sequence shown here is derived from an EMBL/GenBank/DDBJ whole genome shotgun (WGS) entry which is preliminary data.</text>
</comment>
<dbReference type="CDD" id="cd11715">
    <property type="entry name" value="THUMP_AdoMetMT"/>
    <property type="match status" value="1"/>
</dbReference>
<proteinExistence type="predicted"/>
<dbReference type="GO" id="GO:0008990">
    <property type="term" value="F:rRNA (guanine-N2-)-methyltransferase activity"/>
    <property type="evidence" value="ECO:0007669"/>
    <property type="project" value="TreeGrafter"/>
</dbReference>
<evidence type="ECO:0000313" key="6">
    <source>
        <dbReference type="Proteomes" id="UP000323426"/>
    </source>
</evidence>
<dbReference type="Gene3D" id="3.30.2130.30">
    <property type="match status" value="1"/>
</dbReference>
<evidence type="ECO:0000259" key="4">
    <source>
        <dbReference type="PROSITE" id="PS51165"/>
    </source>
</evidence>
<dbReference type="CDD" id="cd02440">
    <property type="entry name" value="AdoMet_MTases"/>
    <property type="match status" value="1"/>
</dbReference>
<keyword evidence="2" id="KW-0808">Transferase</keyword>
<organism evidence="5 6">
    <name type="scientific">Adhaeribacter rhizoryzae</name>
    <dbReference type="NCBI Taxonomy" id="2607907"/>
    <lineage>
        <taxon>Bacteria</taxon>
        <taxon>Pseudomonadati</taxon>
        <taxon>Bacteroidota</taxon>
        <taxon>Cytophagia</taxon>
        <taxon>Cytophagales</taxon>
        <taxon>Hymenobacteraceae</taxon>
        <taxon>Adhaeribacter</taxon>
    </lineage>
</organism>
<dbReference type="EMBL" id="VWSF01000003">
    <property type="protein sequence ID" value="KAA5548172.1"/>
    <property type="molecule type" value="Genomic_DNA"/>
</dbReference>
<dbReference type="PANTHER" id="PTHR47313:SF1">
    <property type="entry name" value="RIBOSOMAL RNA LARGE SUBUNIT METHYLTRANSFERASE K_L"/>
    <property type="match status" value="1"/>
</dbReference>
<keyword evidence="3" id="KW-0694">RNA-binding</keyword>
<evidence type="ECO:0000256" key="3">
    <source>
        <dbReference type="PROSITE-ProRule" id="PRU00529"/>
    </source>
</evidence>
<dbReference type="SUPFAM" id="SSF53335">
    <property type="entry name" value="S-adenosyl-L-methionine-dependent methyltransferases"/>
    <property type="match status" value="1"/>
</dbReference>
<dbReference type="InterPro" id="IPR000241">
    <property type="entry name" value="RlmKL-like_Mtase"/>
</dbReference>
<keyword evidence="6" id="KW-1185">Reference proteome</keyword>
<feature type="domain" description="THUMP" evidence="4">
    <location>
        <begin position="47"/>
        <end position="158"/>
    </location>
</feature>
<dbReference type="PROSITE" id="PS01261">
    <property type="entry name" value="UPF0020"/>
    <property type="match status" value="1"/>
</dbReference>
<dbReference type="AlphaFoldDB" id="A0A5M6DPK3"/>
<dbReference type="Pfam" id="PF22020">
    <property type="entry name" value="RlmL_1st"/>
    <property type="match status" value="1"/>
</dbReference>
<dbReference type="GO" id="GO:0003723">
    <property type="term" value="F:RNA binding"/>
    <property type="evidence" value="ECO:0007669"/>
    <property type="project" value="UniProtKB-UniRule"/>
</dbReference>
<reference evidence="5 6" key="1">
    <citation type="submission" date="2019-09" db="EMBL/GenBank/DDBJ databases">
        <title>Genome sequence and assembly of Adhaeribacter sp.</title>
        <authorList>
            <person name="Chhetri G."/>
        </authorList>
    </citation>
    <scope>NUCLEOTIDE SEQUENCE [LARGE SCALE GENOMIC DNA]</scope>
    <source>
        <strain evidence="5 6">DK36</strain>
    </source>
</reference>
<protein>
    <recommendedName>
        <fullName evidence="4">THUMP domain-containing protein</fullName>
    </recommendedName>
</protein>
<keyword evidence="1" id="KW-0489">Methyltransferase</keyword>
<gene>
    <name evidence="5" type="ORF">F0145_05435</name>
</gene>
<dbReference type="PANTHER" id="PTHR47313">
    <property type="entry name" value="RIBOSOMAL RNA LARGE SUBUNIT METHYLTRANSFERASE K/L"/>
    <property type="match status" value="1"/>
</dbReference>
<dbReference type="PROSITE" id="PS51165">
    <property type="entry name" value="THUMP"/>
    <property type="match status" value="1"/>
</dbReference>
<dbReference type="RefSeq" id="WP_150087305.1">
    <property type="nucleotide sequence ID" value="NZ_VWSF01000003.1"/>
</dbReference>
<dbReference type="Proteomes" id="UP000323426">
    <property type="component" value="Unassembled WGS sequence"/>
</dbReference>
<dbReference type="InterPro" id="IPR004114">
    <property type="entry name" value="THUMP_dom"/>
</dbReference>
<dbReference type="Gene3D" id="3.40.50.150">
    <property type="entry name" value="Vaccinia Virus protein VP39"/>
    <property type="match status" value="1"/>
</dbReference>
<dbReference type="SMART" id="SM00981">
    <property type="entry name" value="THUMP"/>
    <property type="match status" value="1"/>
</dbReference>
<dbReference type="InterPro" id="IPR029063">
    <property type="entry name" value="SAM-dependent_MTases_sf"/>
</dbReference>
<dbReference type="InterPro" id="IPR054170">
    <property type="entry name" value="RlmL_1st"/>
</dbReference>
<dbReference type="Pfam" id="PF02926">
    <property type="entry name" value="THUMP"/>
    <property type="match status" value="1"/>
</dbReference>
<dbReference type="GO" id="GO:0070043">
    <property type="term" value="F:rRNA (guanine-N7-)-methyltransferase activity"/>
    <property type="evidence" value="ECO:0007669"/>
    <property type="project" value="TreeGrafter"/>
</dbReference>
<accession>A0A5M6DPK3</accession>
<evidence type="ECO:0000313" key="5">
    <source>
        <dbReference type="EMBL" id="KAA5548172.1"/>
    </source>
</evidence>
<name>A0A5M6DPK3_9BACT</name>
<dbReference type="InterPro" id="IPR053943">
    <property type="entry name" value="RlmKL-like_Mtase_CS"/>
</dbReference>
<sequence length="386" mass="43956">MKNNFFEIIATTQFGLEEILAEELRQLGAQNVKVATRAVEFTGDKRLLYAANIWCRTAIRLLVPFASFYVRDEEDLYRKVSRIRWQDYLSLDQTFAINAVVSKSTFQHSLFLSQLTKDAIVDQFRHKTGRRPDIDVTRPDIRLNLHMHENQLTLALDASGDSLHRRGYRIQTNVAPLNEVLAAGLILLSGWDRQSPFIDPMCGSGTLLIEAAMIAYNIAPGLYRQNSFGFSQWPDFDQNLYDALVAEAQAKRLPEADLEIIGSDIDKDYIEAARNNITQARLEDEIRVRVRDFREAQAIGDRGVVMLNPPYGERLGTDEASINQLYKTIGDTFKSNFSGYDAYVFTGNLEAAKHIGLRTSRRIPLYNGAIECRLLKFELYRGSKKQ</sequence>
<evidence type="ECO:0000256" key="1">
    <source>
        <dbReference type="ARBA" id="ARBA00022603"/>
    </source>
</evidence>